<dbReference type="RefSeq" id="WP_068444051.1">
    <property type="nucleotide sequence ID" value="NZ_FTOH01000005.1"/>
</dbReference>
<keyword evidence="3" id="KW-1185">Reference proteome</keyword>
<evidence type="ECO:0000313" key="3">
    <source>
        <dbReference type="Proteomes" id="UP000185639"/>
    </source>
</evidence>
<dbReference type="AlphaFoldDB" id="A0A1N7MLG7"/>
<dbReference type="PANTHER" id="PTHR46438:SF11">
    <property type="entry name" value="LIPASE-RELATED"/>
    <property type="match status" value="1"/>
</dbReference>
<dbReference type="InterPro" id="IPR000073">
    <property type="entry name" value="AB_hydrolase_1"/>
</dbReference>
<evidence type="ECO:0000259" key="1">
    <source>
        <dbReference type="Pfam" id="PF00561"/>
    </source>
</evidence>
<evidence type="ECO:0000313" key="2">
    <source>
        <dbReference type="EMBL" id="SIS86838.1"/>
    </source>
</evidence>
<dbReference type="InterPro" id="IPR029058">
    <property type="entry name" value="AB_hydrolase_fold"/>
</dbReference>
<feature type="domain" description="AB hydrolase-1" evidence="1">
    <location>
        <begin position="49"/>
        <end position="278"/>
    </location>
</feature>
<protein>
    <submittedName>
        <fullName evidence="2">Pimeloyl-ACP methyl ester carboxylesterase</fullName>
    </submittedName>
</protein>
<reference evidence="3" key="1">
    <citation type="submission" date="2017-01" db="EMBL/GenBank/DDBJ databases">
        <authorList>
            <person name="Varghese N."/>
            <person name="Submissions S."/>
        </authorList>
    </citation>
    <scope>NUCLEOTIDE SEQUENCE [LARGE SCALE GENOMIC DNA]</scope>
    <source>
        <strain evidence="3">DSM 24913</strain>
    </source>
</reference>
<dbReference type="PANTHER" id="PTHR46438">
    <property type="entry name" value="ALPHA/BETA-HYDROLASES SUPERFAMILY PROTEIN"/>
    <property type="match status" value="1"/>
</dbReference>
<dbReference type="SUPFAM" id="SSF53474">
    <property type="entry name" value="alpha/beta-Hydrolases"/>
    <property type="match status" value="1"/>
</dbReference>
<name>A0A1N7MLG7_9GAMM</name>
<proteinExistence type="predicted"/>
<gene>
    <name evidence="2" type="ORF">SAMN05421686_105266</name>
</gene>
<organism evidence="2 3">
    <name type="scientific">Thalassolituus maritimus</name>
    <dbReference type="NCBI Taxonomy" id="484498"/>
    <lineage>
        <taxon>Bacteria</taxon>
        <taxon>Pseudomonadati</taxon>
        <taxon>Pseudomonadota</taxon>
        <taxon>Gammaproteobacteria</taxon>
        <taxon>Oceanospirillales</taxon>
        <taxon>Oceanospirillaceae</taxon>
        <taxon>Thalassolituus</taxon>
    </lineage>
</organism>
<dbReference type="Proteomes" id="UP000185639">
    <property type="component" value="Unassembled WGS sequence"/>
</dbReference>
<dbReference type="GO" id="GO:0003824">
    <property type="term" value="F:catalytic activity"/>
    <property type="evidence" value="ECO:0007669"/>
    <property type="project" value="InterPro"/>
</dbReference>
<dbReference type="PRINTS" id="PR00412">
    <property type="entry name" value="EPOXHYDRLASE"/>
</dbReference>
<sequence length="295" mass="33404">MSLMRYLGLTKLSTAELAEIYTNDNSRFFHYRGDNIHYRVEGSQDENAPVLIMLHGIMASLQTWDGWVEHLKGKYRIVRLDVPGFGLSGAISDGDTSIEGIVDRINALLEHLKLEKAVLVGNSLGGYISWSFAAEHPEKVQALVLLDAAGYPMQLPLIMKLFTTPYLRHLVRVATPQFVVRYILGEVYGDKRRIAEEKIPCYQDMMLHKGNPLSLLKIFEELDNMTPERVSDVTAPTLIQWGEKDIWITPKNAPLFHRDIKGSELITYPGVGHVPMEEIPEQSVKDAEEFLSRVL</sequence>
<dbReference type="EMBL" id="FTOH01000005">
    <property type="protein sequence ID" value="SIS86838.1"/>
    <property type="molecule type" value="Genomic_DNA"/>
</dbReference>
<dbReference type="Gene3D" id="3.40.50.1820">
    <property type="entry name" value="alpha/beta hydrolase"/>
    <property type="match status" value="1"/>
</dbReference>
<dbReference type="Pfam" id="PF00561">
    <property type="entry name" value="Abhydrolase_1"/>
    <property type="match status" value="1"/>
</dbReference>
<accession>A0A1N7MLG7</accession>
<dbReference type="PRINTS" id="PR00111">
    <property type="entry name" value="ABHYDROLASE"/>
</dbReference>
<dbReference type="STRING" id="484498.SAMN05421686_105266"/>
<dbReference type="InterPro" id="IPR000639">
    <property type="entry name" value="Epox_hydrolase-like"/>
</dbReference>